<feature type="coiled-coil region" evidence="1">
    <location>
        <begin position="22"/>
        <end position="79"/>
    </location>
</feature>
<name>A0A918PFA2_9SPHN</name>
<evidence type="ECO:0008006" key="5">
    <source>
        <dbReference type="Google" id="ProtNLM"/>
    </source>
</evidence>
<reference evidence="3" key="1">
    <citation type="journal article" date="2014" name="Int. J. Syst. Evol. Microbiol.">
        <title>Complete genome sequence of Corynebacterium casei LMG S-19264T (=DSM 44701T), isolated from a smear-ripened cheese.</title>
        <authorList>
            <consortium name="US DOE Joint Genome Institute (JGI-PGF)"/>
            <person name="Walter F."/>
            <person name="Albersmeier A."/>
            <person name="Kalinowski J."/>
            <person name="Ruckert C."/>
        </authorList>
    </citation>
    <scope>NUCLEOTIDE SEQUENCE</scope>
    <source>
        <strain evidence="3">KCTC 32255</strain>
    </source>
</reference>
<dbReference type="EMBL" id="BMZA01000005">
    <property type="protein sequence ID" value="GGZ03943.1"/>
    <property type="molecule type" value="Genomic_DNA"/>
</dbReference>
<keyword evidence="4" id="KW-1185">Reference proteome</keyword>
<dbReference type="InterPro" id="IPR045748">
    <property type="entry name" value="DcaP"/>
</dbReference>
<sequence length="477" mass="50639">MNKGGKALLGALLAASALTAPQAAVAKAANSIEARLERLEAEMKGLRRDLDVSKIENEALKVRAERAETRALAAEAEAQENGKRLAVVEARPAVPPAPKPQADGFKSGATTIKLGGYVKLLAGTTRFGNGELATNALGRDFYLPQQIPTGTAPASRITEFTAKQSRFWLNFGTDVAGHAVKAYLETDFQTAPGTQGSQRTTNGYNLALRRAYLQVDRWTFGEDWSTFQFTGALPESTDYVGGAEGTVFVRQPLVRYSAPLGKGMTLHLGIENPESGTATSGSPTLIENGDDHLPDFTARLVHSGKSGELSLAGVFRQIRTETGAVSADASGYGASLGGKLFLNSARTGDVRFMLTYGRNIGRYVGLNFAPDAVYVPASNTLANVDVLAAIGAVRVPLAPRLRANLMGSYQSVSYDGSLSPADIATFNKSAWSAAANLFYSPVDSVDVGIEYRHGARKLVNGADGSTDRLEAAFKYSF</sequence>
<reference evidence="3" key="2">
    <citation type="submission" date="2020-09" db="EMBL/GenBank/DDBJ databases">
        <authorList>
            <person name="Sun Q."/>
            <person name="Kim S."/>
        </authorList>
    </citation>
    <scope>NUCLEOTIDE SEQUENCE</scope>
    <source>
        <strain evidence="3">KCTC 32255</strain>
    </source>
</reference>
<dbReference type="SUPFAM" id="SSF56935">
    <property type="entry name" value="Porins"/>
    <property type="match status" value="1"/>
</dbReference>
<feature type="chain" id="PRO_5037022270" description="Porin" evidence="2">
    <location>
        <begin position="27"/>
        <end position="477"/>
    </location>
</feature>
<protein>
    <recommendedName>
        <fullName evidence="5">Porin</fullName>
    </recommendedName>
</protein>
<dbReference type="Pfam" id="PF19577">
    <property type="entry name" value="DcaP"/>
    <property type="match status" value="1"/>
</dbReference>
<accession>A0A918PFA2</accession>
<keyword evidence="2" id="KW-0732">Signal</keyword>
<comment type="caution">
    <text evidence="3">The sequence shown here is derived from an EMBL/GenBank/DDBJ whole genome shotgun (WGS) entry which is preliminary data.</text>
</comment>
<evidence type="ECO:0000256" key="2">
    <source>
        <dbReference type="SAM" id="SignalP"/>
    </source>
</evidence>
<evidence type="ECO:0000256" key="1">
    <source>
        <dbReference type="SAM" id="Coils"/>
    </source>
</evidence>
<keyword evidence="1" id="KW-0175">Coiled coil</keyword>
<evidence type="ECO:0000313" key="3">
    <source>
        <dbReference type="EMBL" id="GGZ03943.1"/>
    </source>
</evidence>
<organism evidence="3 4">
    <name type="scientific">Novosphingobium colocasiae</name>
    <dbReference type="NCBI Taxonomy" id="1256513"/>
    <lineage>
        <taxon>Bacteria</taxon>
        <taxon>Pseudomonadati</taxon>
        <taxon>Pseudomonadota</taxon>
        <taxon>Alphaproteobacteria</taxon>
        <taxon>Sphingomonadales</taxon>
        <taxon>Sphingomonadaceae</taxon>
        <taxon>Novosphingobium</taxon>
    </lineage>
</organism>
<evidence type="ECO:0000313" key="4">
    <source>
        <dbReference type="Proteomes" id="UP000648075"/>
    </source>
</evidence>
<dbReference type="Proteomes" id="UP000648075">
    <property type="component" value="Unassembled WGS sequence"/>
</dbReference>
<dbReference type="AlphaFoldDB" id="A0A918PFA2"/>
<gene>
    <name evidence="3" type="ORF">GCM10011614_18660</name>
</gene>
<feature type="signal peptide" evidence="2">
    <location>
        <begin position="1"/>
        <end position="26"/>
    </location>
</feature>
<proteinExistence type="predicted"/>